<gene>
    <name evidence="7" type="primary">gcvT</name>
    <name evidence="11" type="ORF">BBF96_05580</name>
</gene>
<dbReference type="InterPro" id="IPR029043">
    <property type="entry name" value="GcvT/YgfZ_C"/>
</dbReference>
<keyword evidence="12" id="KW-1185">Reference proteome</keyword>
<dbReference type="SUPFAM" id="SSF101790">
    <property type="entry name" value="Aminomethyltransferase beta-barrel domain"/>
    <property type="match status" value="1"/>
</dbReference>
<dbReference type="FunFam" id="2.40.30.110:FF:000003">
    <property type="entry name" value="Aminomethyltransferase"/>
    <property type="match status" value="1"/>
</dbReference>
<dbReference type="GO" id="GO:0019464">
    <property type="term" value="P:glycine decarboxylation via glycine cleavage system"/>
    <property type="evidence" value="ECO:0007669"/>
    <property type="project" value="UniProtKB-UniRule"/>
</dbReference>
<dbReference type="AlphaFoldDB" id="A0A3Q9HPP9"/>
<dbReference type="RefSeq" id="WP_127016242.1">
    <property type="nucleotide sequence ID" value="NZ_CP016379.1"/>
</dbReference>
<evidence type="ECO:0000256" key="6">
    <source>
        <dbReference type="ARBA" id="ARBA00047665"/>
    </source>
</evidence>
<comment type="subunit">
    <text evidence="7">The glycine cleavage system is composed of four proteins: P, T, L and H.</text>
</comment>
<dbReference type="InterPro" id="IPR022903">
    <property type="entry name" value="GcvT_bac"/>
</dbReference>
<sequence>MGSLKRTPLFEIYKKYGGKIIEFGGWEMPVQYSNIIEEHHTVRNHAGLFDVSHMGEIKVDGPDAEDFVQYLVTNDVKKMKDNQVQYNLMCYPSGGVVDDLLIYKYSSNSYMLVVNAANIDKDYDWIMQNKGNFDVKIENMSDRIAQLAFQGPQAEEILQKLTDYDLSSIKFFYFTETKVGGKDVLISRTGYTGEDGFEIYLAPQDAVYMWDLILETGRDQGVKPVGLGARDTLRFEAGLPLYGHEISEEITPLEAGLGIFVKLNTDDFIGKDVLMKQKEEGLKRKLVGFEMIDRGIPRAQFKVAKDGEIIGFVTTGSYSPTLDKNIGLALVKSQYSELGTEFEVLRGKRSMRAKVIPIPFYKKNYKK</sequence>
<dbReference type="EMBL" id="CP016379">
    <property type="protein sequence ID" value="AZR72906.1"/>
    <property type="molecule type" value="Genomic_DNA"/>
</dbReference>
<dbReference type="PANTHER" id="PTHR43757">
    <property type="entry name" value="AMINOMETHYLTRANSFERASE"/>
    <property type="match status" value="1"/>
</dbReference>
<dbReference type="Gene3D" id="4.10.1250.10">
    <property type="entry name" value="Aminomethyltransferase fragment"/>
    <property type="match status" value="1"/>
</dbReference>
<dbReference type="EC" id="2.1.2.10" evidence="2 7"/>
<dbReference type="FunFam" id="3.30.70.1400:FF:000001">
    <property type="entry name" value="Aminomethyltransferase"/>
    <property type="match status" value="1"/>
</dbReference>
<dbReference type="Pfam" id="PF08669">
    <property type="entry name" value="GCV_T_C"/>
    <property type="match status" value="1"/>
</dbReference>
<dbReference type="Gene3D" id="3.30.70.1400">
    <property type="entry name" value="Aminomethyltransferase beta-barrel domains"/>
    <property type="match status" value="1"/>
</dbReference>
<evidence type="ECO:0000259" key="10">
    <source>
        <dbReference type="Pfam" id="PF08669"/>
    </source>
</evidence>
<dbReference type="HAMAP" id="MF_00259">
    <property type="entry name" value="GcvT"/>
    <property type="match status" value="1"/>
</dbReference>
<evidence type="ECO:0000313" key="12">
    <source>
        <dbReference type="Proteomes" id="UP000267250"/>
    </source>
</evidence>
<dbReference type="KEGG" id="aft:BBF96_05580"/>
<comment type="similarity">
    <text evidence="1 7">Belongs to the GcvT family.</text>
</comment>
<dbReference type="InterPro" id="IPR028896">
    <property type="entry name" value="GcvT/YgfZ/DmdA"/>
</dbReference>
<dbReference type="GO" id="GO:0008483">
    <property type="term" value="F:transaminase activity"/>
    <property type="evidence" value="ECO:0007669"/>
    <property type="project" value="UniProtKB-KW"/>
</dbReference>
<evidence type="ECO:0000256" key="8">
    <source>
        <dbReference type="PIRSR" id="PIRSR006487-1"/>
    </source>
</evidence>
<dbReference type="FunFam" id="4.10.1250.10:FF:000001">
    <property type="entry name" value="Aminomethyltransferase"/>
    <property type="match status" value="1"/>
</dbReference>
<dbReference type="InterPro" id="IPR006223">
    <property type="entry name" value="GcvT"/>
</dbReference>
<dbReference type="Gene3D" id="2.40.30.110">
    <property type="entry name" value="Aminomethyltransferase beta-barrel domains"/>
    <property type="match status" value="1"/>
</dbReference>
<evidence type="ECO:0000256" key="1">
    <source>
        <dbReference type="ARBA" id="ARBA00008609"/>
    </source>
</evidence>
<evidence type="ECO:0000256" key="4">
    <source>
        <dbReference type="ARBA" id="ARBA00022679"/>
    </source>
</evidence>
<evidence type="ECO:0000313" key="11">
    <source>
        <dbReference type="EMBL" id="AZR72906.1"/>
    </source>
</evidence>
<dbReference type="GO" id="GO:0005960">
    <property type="term" value="C:glycine cleavage complex"/>
    <property type="evidence" value="ECO:0007669"/>
    <property type="project" value="InterPro"/>
</dbReference>
<dbReference type="InterPro" id="IPR013977">
    <property type="entry name" value="GcvT_C"/>
</dbReference>
<comment type="catalytic activity">
    <reaction evidence="6 7">
        <text>N(6)-[(R)-S(8)-aminomethyldihydrolipoyl]-L-lysyl-[protein] + (6S)-5,6,7,8-tetrahydrofolate = N(6)-[(R)-dihydrolipoyl]-L-lysyl-[protein] + (6R)-5,10-methylene-5,6,7,8-tetrahydrofolate + NH4(+)</text>
        <dbReference type="Rhea" id="RHEA:16945"/>
        <dbReference type="Rhea" id="RHEA-COMP:10475"/>
        <dbReference type="Rhea" id="RHEA-COMP:10492"/>
        <dbReference type="ChEBI" id="CHEBI:15636"/>
        <dbReference type="ChEBI" id="CHEBI:28938"/>
        <dbReference type="ChEBI" id="CHEBI:57453"/>
        <dbReference type="ChEBI" id="CHEBI:83100"/>
        <dbReference type="ChEBI" id="CHEBI:83143"/>
        <dbReference type="EC" id="2.1.2.10"/>
    </reaction>
</comment>
<proteinExistence type="inferred from homology"/>
<dbReference type="SUPFAM" id="SSF103025">
    <property type="entry name" value="Folate-binding domain"/>
    <property type="match status" value="1"/>
</dbReference>
<dbReference type="NCBIfam" id="TIGR00528">
    <property type="entry name" value="gcvT"/>
    <property type="match status" value="1"/>
</dbReference>
<dbReference type="InterPro" id="IPR027266">
    <property type="entry name" value="TrmE/GcvT-like"/>
</dbReference>
<dbReference type="PIRSF" id="PIRSF006487">
    <property type="entry name" value="GcvT"/>
    <property type="match status" value="1"/>
</dbReference>
<keyword evidence="4 7" id="KW-0808">Transferase</keyword>
<organism evidence="11 12">
    <name type="scientific">Anoxybacter fermentans</name>
    <dbReference type="NCBI Taxonomy" id="1323375"/>
    <lineage>
        <taxon>Bacteria</taxon>
        <taxon>Bacillati</taxon>
        <taxon>Bacillota</taxon>
        <taxon>Clostridia</taxon>
        <taxon>Halanaerobiales</taxon>
        <taxon>Anoxybacter</taxon>
    </lineage>
</organism>
<protein>
    <recommendedName>
        <fullName evidence="2 7">Aminomethyltransferase</fullName>
        <ecNumber evidence="2 7">2.1.2.10</ecNumber>
    </recommendedName>
    <alternativeName>
        <fullName evidence="5 7">Glycine cleavage system T protein</fullName>
    </alternativeName>
</protein>
<evidence type="ECO:0000256" key="3">
    <source>
        <dbReference type="ARBA" id="ARBA00022576"/>
    </source>
</evidence>
<dbReference type="NCBIfam" id="NF001567">
    <property type="entry name" value="PRK00389.1"/>
    <property type="match status" value="1"/>
</dbReference>
<dbReference type="OrthoDB" id="9774591at2"/>
<dbReference type="Pfam" id="PF01571">
    <property type="entry name" value="GCV_T"/>
    <property type="match status" value="1"/>
</dbReference>
<dbReference type="GO" id="GO:0005829">
    <property type="term" value="C:cytosol"/>
    <property type="evidence" value="ECO:0007669"/>
    <property type="project" value="TreeGrafter"/>
</dbReference>
<feature type="domain" description="Aminomethyltransferase C-terminal" evidence="10">
    <location>
        <begin position="284"/>
        <end position="362"/>
    </location>
</feature>
<keyword evidence="3 7" id="KW-0032">Aminotransferase</keyword>
<dbReference type="GO" id="GO:0004047">
    <property type="term" value="F:aminomethyltransferase activity"/>
    <property type="evidence" value="ECO:0007669"/>
    <property type="project" value="UniProtKB-UniRule"/>
</dbReference>
<dbReference type="Gene3D" id="3.30.1360.120">
    <property type="entry name" value="Probable tRNA modification gtpase trme, domain 1"/>
    <property type="match status" value="1"/>
</dbReference>
<reference evidence="11 12" key="1">
    <citation type="submission" date="2016-07" db="EMBL/GenBank/DDBJ databases">
        <title>Genome and transcriptome analysis of iron-reducing fermentative bacteria Anoxybacter fermentans.</title>
        <authorList>
            <person name="Zeng X."/>
            <person name="Shao Z."/>
        </authorList>
    </citation>
    <scope>NUCLEOTIDE SEQUENCE [LARGE SCALE GENOMIC DNA]</scope>
    <source>
        <strain evidence="11 12">DY22613</strain>
    </source>
</reference>
<evidence type="ECO:0000256" key="2">
    <source>
        <dbReference type="ARBA" id="ARBA00012616"/>
    </source>
</evidence>
<dbReference type="InterPro" id="IPR006222">
    <property type="entry name" value="GCVT_N"/>
</dbReference>
<evidence type="ECO:0000256" key="7">
    <source>
        <dbReference type="HAMAP-Rule" id="MF_00259"/>
    </source>
</evidence>
<feature type="domain" description="GCVT N-terminal" evidence="9">
    <location>
        <begin position="10"/>
        <end position="264"/>
    </location>
</feature>
<feature type="binding site" evidence="8">
    <location>
        <position position="198"/>
    </location>
    <ligand>
        <name>substrate</name>
    </ligand>
</feature>
<evidence type="ECO:0000259" key="9">
    <source>
        <dbReference type="Pfam" id="PF01571"/>
    </source>
</evidence>
<comment type="function">
    <text evidence="7">The glycine cleavage system catalyzes the degradation of glycine.</text>
</comment>
<accession>A0A3Q9HPP9</accession>
<name>A0A3Q9HPP9_9FIRM</name>
<dbReference type="Proteomes" id="UP000267250">
    <property type="component" value="Chromosome"/>
</dbReference>
<dbReference type="PANTHER" id="PTHR43757:SF2">
    <property type="entry name" value="AMINOMETHYLTRANSFERASE, MITOCHONDRIAL"/>
    <property type="match status" value="1"/>
</dbReference>
<evidence type="ECO:0000256" key="5">
    <source>
        <dbReference type="ARBA" id="ARBA00031395"/>
    </source>
</evidence>